<gene>
    <name evidence="4" type="ORF">BU14_0127s0042</name>
</gene>
<comment type="cofactor">
    <cofactor evidence="1">
        <name>Mg(2+)</name>
        <dbReference type="ChEBI" id="CHEBI:18420"/>
    </cofactor>
</comment>
<keyword evidence="1" id="KW-0347">Helicase</keyword>
<protein>
    <recommendedName>
        <fullName evidence="1">ATP-dependent DNA helicase</fullName>
        <ecNumber evidence="1">5.6.2.3</ecNumber>
    </recommendedName>
</protein>
<comment type="catalytic activity">
    <reaction evidence="1">
        <text>ATP + H2O = ADP + phosphate + H(+)</text>
        <dbReference type="Rhea" id="RHEA:13065"/>
        <dbReference type="ChEBI" id="CHEBI:15377"/>
        <dbReference type="ChEBI" id="CHEBI:15378"/>
        <dbReference type="ChEBI" id="CHEBI:30616"/>
        <dbReference type="ChEBI" id="CHEBI:43474"/>
        <dbReference type="ChEBI" id="CHEBI:456216"/>
        <dbReference type="EC" id="5.6.2.3"/>
    </reaction>
</comment>
<keyword evidence="1" id="KW-0234">DNA repair</keyword>
<dbReference type="SUPFAM" id="SSF52540">
    <property type="entry name" value="P-loop containing nucleoside triphosphate hydrolases"/>
    <property type="match status" value="2"/>
</dbReference>
<evidence type="ECO:0000259" key="3">
    <source>
        <dbReference type="SMART" id="SM00382"/>
    </source>
</evidence>
<evidence type="ECO:0000256" key="1">
    <source>
        <dbReference type="RuleBase" id="RU363044"/>
    </source>
</evidence>
<evidence type="ECO:0000256" key="2">
    <source>
        <dbReference type="SAM" id="MobiDB-lite"/>
    </source>
</evidence>
<feature type="domain" description="AAA+ ATPase" evidence="3">
    <location>
        <begin position="300"/>
        <end position="487"/>
    </location>
</feature>
<dbReference type="SMART" id="SM00382">
    <property type="entry name" value="AAA"/>
    <property type="match status" value="1"/>
</dbReference>
<dbReference type="Gene3D" id="3.40.50.300">
    <property type="entry name" value="P-loop containing nucleotide triphosphate hydrolases"/>
    <property type="match status" value="1"/>
</dbReference>
<dbReference type="AlphaFoldDB" id="A0A1X6PB27"/>
<name>A0A1X6PB27_PORUM</name>
<dbReference type="GO" id="GO:0005524">
    <property type="term" value="F:ATP binding"/>
    <property type="evidence" value="ECO:0007669"/>
    <property type="project" value="UniProtKB-KW"/>
</dbReference>
<keyword evidence="1" id="KW-0233">DNA recombination</keyword>
<dbReference type="OrthoDB" id="5116at2759"/>
<keyword evidence="1" id="KW-0378">Hydrolase</keyword>
<sequence>MDQPSLFLCARSPTASTAGRIFALDGPAPASSEHLRAYLLRPRTLYLRIFYNEADAHVWVANDTLHTTDEEVVLEEPHALTIDSAQAALPLQEALLRTFAAGASPALVDLSNVESTAAFFRALGGSTSDDGVRVVGVPRHTTLSNVIDVDQLQVQARSLDASNGTKRHRASLVRNDAGSDGRARPKLSTKTWGEALCRRVAVRRSVVVQAAEQTPSSVPAWNGQAGGSSSSLPLPRRRHSRASAGCNSAAPVRHRVAWSYGGPGGWRGNDEQLEVAHLPPLRLSDTLGGAALKVCRLLARSTSVFLSGPPGCGKTYLVKEVVESLRGAGAAVSICGSTGVAAALVGGTTVHAWAGYTNGDADVATPLDVVLNKVIPLAAKKRMCSSMVLVIDEVGTLSGAFITRLDSVLRHVRRLPDVPFGGLTVLFSGDFLQLVPPFGSFAFVSDVWRDVFGSRAVVLDTHWRHIQDRRLLDLLLRLRVGTHTRADMELLATRRSVHPPRSAVWLFCHTLKAKRKNEDELRRLPGIEVTYNAHDVVKVKYLGDVEAATILDGLRYPRVLSLRVGACVFVPSNCLLRHGVPCGSRGVVICFFWVGGVQYPTVRFELPTGGFSTVDVVPATGRVVSLDGFSTAATRTQVPLVLGWAITIHGAQGWTLTEAAVDLSRAWAAGQALSALSRTPTLCGLHLVGFDEDKVVVDRLAVSFYESLVPY</sequence>
<reference evidence="4 5" key="1">
    <citation type="submission" date="2017-03" db="EMBL/GenBank/DDBJ databases">
        <title>WGS assembly of Porphyra umbilicalis.</title>
        <authorList>
            <person name="Brawley S.H."/>
            <person name="Blouin N.A."/>
            <person name="Ficko-Blean E."/>
            <person name="Wheeler G.L."/>
            <person name="Lohr M."/>
            <person name="Goodson H.V."/>
            <person name="Jenkins J.W."/>
            <person name="Blaby-Haas C.E."/>
            <person name="Helliwell K.E."/>
            <person name="Chan C."/>
            <person name="Marriage T."/>
            <person name="Bhattacharya D."/>
            <person name="Klein A.S."/>
            <person name="Badis Y."/>
            <person name="Brodie J."/>
            <person name="Cao Y."/>
            <person name="Collen J."/>
            <person name="Dittami S.M."/>
            <person name="Gachon C.M."/>
            <person name="Green B.R."/>
            <person name="Karpowicz S."/>
            <person name="Kim J.W."/>
            <person name="Kudahl U."/>
            <person name="Lin S."/>
            <person name="Michel G."/>
            <person name="Mittag M."/>
            <person name="Olson B.J."/>
            <person name="Pangilinan J."/>
            <person name="Peng Y."/>
            <person name="Qiu H."/>
            <person name="Shu S."/>
            <person name="Singer J.T."/>
            <person name="Smith A.G."/>
            <person name="Sprecher B.N."/>
            <person name="Wagner V."/>
            <person name="Wang W."/>
            <person name="Wang Z.-Y."/>
            <person name="Yan J."/>
            <person name="Yarish C."/>
            <person name="Zoeuner-Riek S."/>
            <person name="Zhuang Y."/>
            <person name="Zou Y."/>
            <person name="Lindquist E.A."/>
            <person name="Grimwood J."/>
            <person name="Barry K."/>
            <person name="Rokhsar D.S."/>
            <person name="Schmutz J."/>
            <person name="Stiller J.W."/>
            <person name="Grossman A.R."/>
            <person name="Prochnik S.E."/>
        </authorList>
    </citation>
    <scope>NUCLEOTIDE SEQUENCE [LARGE SCALE GENOMIC DNA]</scope>
    <source>
        <strain evidence="4">4086291</strain>
    </source>
</reference>
<evidence type="ECO:0000313" key="4">
    <source>
        <dbReference type="EMBL" id="OSX77945.1"/>
    </source>
</evidence>
<comment type="similarity">
    <text evidence="1">Belongs to the helicase family.</text>
</comment>
<dbReference type="GO" id="GO:0000723">
    <property type="term" value="P:telomere maintenance"/>
    <property type="evidence" value="ECO:0007669"/>
    <property type="project" value="InterPro"/>
</dbReference>
<proteinExistence type="inferred from homology"/>
<dbReference type="Pfam" id="PF05970">
    <property type="entry name" value="PIF1"/>
    <property type="match status" value="1"/>
</dbReference>
<dbReference type="InterPro" id="IPR010285">
    <property type="entry name" value="DNA_helicase_pif1-like_DEAD"/>
</dbReference>
<organism evidence="4 5">
    <name type="scientific">Porphyra umbilicalis</name>
    <name type="common">Purple laver</name>
    <name type="synonym">Red alga</name>
    <dbReference type="NCBI Taxonomy" id="2786"/>
    <lineage>
        <taxon>Eukaryota</taxon>
        <taxon>Rhodophyta</taxon>
        <taxon>Bangiophyceae</taxon>
        <taxon>Bangiales</taxon>
        <taxon>Bangiaceae</taxon>
        <taxon>Porphyra</taxon>
    </lineage>
</organism>
<keyword evidence="1" id="KW-0067">ATP-binding</keyword>
<keyword evidence="1" id="KW-0547">Nucleotide-binding</keyword>
<dbReference type="InterPro" id="IPR051055">
    <property type="entry name" value="PIF1_helicase"/>
</dbReference>
<dbReference type="InterPro" id="IPR003593">
    <property type="entry name" value="AAA+_ATPase"/>
</dbReference>
<keyword evidence="1" id="KW-0227">DNA damage</keyword>
<dbReference type="InterPro" id="IPR027417">
    <property type="entry name" value="P-loop_NTPase"/>
</dbReference>
<accession>A0A1X6PB27</accession>
<feature type="region of interest" description="Disordered" evidence="2">
    <location>
        <begin position="213"/>
        <end position="246"/>
    </location>
</feature>
<dbReference type="GO" id="GO:0043139">
    <property type="term" value="F:5'-3' DNA helicase activity"/>
    <property type="evidence" value="ECO:0007669"/>
    <property type="project" value="UniProtKB-EC"/>
</dbReference>
<dbReference type="PANTHER" id="PTHR47642">
    <property type="entry name" value="ATP-DEPENDENT DNA HELICASE"/>
    <property type="match status" value="1"/>
</dbReference>
<dbReference type="GO" id="GO:0006310">
    <property type="term" value="P:DNA recombination"/>
    <property type="evidence" value="ECO:0007669"/>
    <property type="project" value="UniProtKB-KW"/>
</dbReference>
<evidence type="ECO:0000313" key="5">
    <source>
        <dbReference type="Proteomes" id="UP000218209"/>
    </source>
</evidence>
<dbReference type="GO" id="GO:0006281">
    <property type="term" value="P:DNA repair"/>
    <property type="evidence" value="ECO:0007669"/>
    <property type="project" value="UniProtKB-KW"/>
</dbReference>
<dbReference type="EC" id="5.6.2.3" evidence="1"/>
<keyword evidence="5" id="KW-1185">Reference proteome</keyword>
<dbReference type="GO" id="GO:0016887">
    <property type="term" value="F:ATP hydrolysis activity"/>
    <property type="evidence" value="ECO:0007669"/>
    <property type="project" value="RHEA"/>
</dbReference>
<dbReference type="EMBL" id="KV918824">
    <property type="protein sequence ID" value="OSX77945.1"/>
    <property type="molecule type" value="Genomic_DNA"/>
</dbReference>
<dbReference type="Proteomes" id="UP000218209">
    <property type="component" value="Unassembled WGS sequence"/>
</dbReference>